<organism evidence="2 3">
    <name type="scientific">Ornithinibacillus hominis</name>
    <dbReference type="NCBI Taxonomy" id="2763055"/>
    <lineage>
        <taxon>Bacteria</taxon>
        <taxon>Bacillati</taxon>
        <taxon>Bacillota</taxon>
        <taxon>Bacilli</taxon>
        <taxon>Bacillales</taxon>
        <taxon>Bacillaceae</taxon>
        <taxon>Ornithinibacillus</taxon>
    </lineage>
</organism>
<evidence type="ECO:0000313" key="3">
    <source>
        <dbReference type="Proteomes" id="UP000637359"/>
    </source>
</evidence>
<evidence type="ECO:0000259" key="1">
    <source>
        <dbReference type="Pfam" id="PF13307"/>
    </source>
</evidence>
<dbReference type="AlphaFoldDB" id="A0A923RL45"/>
<comment type="caution">
    <text evidence="2">The sequence shown here is derived from an EMBL/GenBank/DDBJ whole genome shotgun (WGS) entry which is preliminary data.</text>
</comment>
<dbReference type="Pfam" id="PF13307">
    <property type="entry name" value="Helicase_C_2"/>
    <property type="match status" value="1"/>
</dbReference>
<dbReference type="GO" id="GO:0006139">
    <property type="term" value="P:nucleobase-containing compound metabolic process"/>
    <property type="evidence" value="ECO:0007669"/>
    <property type="project" value="InterPro"/>
</dbReference>
<keyword evidence="3" id="KW-1185">Reference proteome</keyword>
<name>A0A923RL45_9BACI</name>
<dbReference type="InterPro" id="IPR006555">
    <property type="entry name" value="ATP-dep_Helicase_C"/>
</dbReference>
<reference evidence="2" key="1">
    <citation type="submission" date="2020-08" db="EMBL/GenBank/DDBJ databases">
        <title>Genome public.</title>
        <authorList>
            <person name="Liu C."/>
            <person name="Sun Q."/>
        </authorList>
    </citation>
    <scope>NUCLEOTIDE SEQUENCE</scope>
    <source>
        <strain evidence="2">BX22</strain>
    </source>
</reference>
<dbReference type="Proteomes" id="UP000637359">
    <property type="component" value="Unassembled WGS sequence"/>
</dbReference>
<dbReference type="InterPro" id="IPR027417">
    <property type="entry name" value="P-loop_NTPase"/>
</dbReference>
<feature type="domain" description="ATP-dependent helicase C-terminal" evidence="1">
    <location>
        <begin position="20"/>
        <end position="92"/>
    </location>
</feature>
<dbReference type="GO" id="GO:0005524">
    <property type="term" value="F:ATP binding"/>
    <property type="evidence" value="ECO:0007669"/>
    <property type="project" value="InterPro"/>
</dbReference>
<dbReference type="GO" id="GO:0004386">
    <property type="term" value="F:helicase activity"/>
    <property type="evidence" value="ECO:0007669"/>
    <property type="project" value="InterPro"/>
</dbReference>
<accession>A0A923RL45</accession>
<proteinExistence type="predicted"/>
<evidence type="ECO:0000313" key="2">
    <source>
        <dbReference type="EMBL" id="MBC5638693.1"/>
    </source>
</evidence>
<dbReference type="GO" id="GO:0016818">
    <property type="term" value="F:hydrolase activity, acting on acid anhydrides, in phosphorus-containing anhydrides"/>
    <property type="evidence" value="ECO:0007669"/>
    <property type="project" value="InterPro"/>
</dbReference>
<dbReference type="Gene3D" id="3.40.50.300">
    <property type="entry name" value="P-loop containing nucleotide triphosphate hydrolases"/>
    <property type="match status" value="1"/>
</dbReference>
<gene>
    <name evidence="2" type="ORF">H8S33_18125</name>
</gene>
<dbReference type="GO" id="GO:0003676">
    <property type="term" value="F:nucleic acid binding"/>
    <property type="evidence" value="ECO:0007669"/>
    <property type="project" value="InterPro"/>
</dbReference>
<dbReference type="EMBL" id="JACOOL010000019">
    <property type="protein sequence ID" value="MBC5638693.1"/>
    <property type="molecule type" value="Genomic_DNA"/>
</dbReference>
<protein>
    <recommendedName>
        <fullName evidence="1">ATP-dependent helicase C-terminal domain-containing protein</fullName>
    </recommendedName>
</protein>
<sequence>MILNSKNLHAGVEKLKEEHVGLVVVINKYDGIDLPKSACTVLVIDGLPDVRRKIDKIEESALQGSELVLNNKIQKIEQGMGRGIRSKDDYCV</sequence>